<dbReference type="AlphaFoldDB" id="A0A1H0X1W6"/>
<dbReference type="EMBL" id="FNJU01000024">
    <property type="protein sequence ID" value="SDP96948.1"/>
    <property type="molecule type" value="Genomic_DNA"/>
</dbReference>
<reference evidence="2" key="1">
    <citation type="submission" date="2016-10" db="EMBL/GenBank/DDBJ databases">
        <authorList>
            <person name="Varghese N."/>
            <person name="Submissions S."/>
        </authorList>
    </citation>
    <scope>NUCLEOTIDE SEQUENCE [LARGE SCALE GENOMIC DNA]</scope>
    <source>
        <strain evidence="2">IBRC-M10078</strain>
    </source>
</reference>
<accession>A0A1H0X1W6</accession>
<sequence length="51" mass="5872">MPRFTQMMDVIFGLTHWVDFTNDINGLSNEIQETEASTPTELEKLNNIVTE</sequence>
<gene>
    <name evidence="1" type="ORF">SAMN05216565_1247</name>
</gene>
<protein>
    <submittedName>
        <fullName evidence="1">Uncharacterized protein</fullName>
    </submittedName>
</protein>
<name>A0A1H0X1W6_9BACI</name>
<dbReference type="Proteomes" id="UP000199159">
    <property type="component" value="Unassembled WGS sequence"/>
</dbReference>
<evidence type="ECO:0000313" key="2">
    <source>
        <dbReference type="Proteomes" id="UP000199159"/>
    </source>
</evidence>
<keyword evidence="2" id="KW-1185">Reference proteome</keyword>
<proteinExistence type="predicted"/>
<dbReference type="STRING" id="930152.SAMN05216565_1247"/>
<organism evidence="1 2">
    <name type="scientific">Litchfieldia salsa</name>
    <dbReference type="NCBI Taxonomy" id="930152"/>
    <lineage>
        <taxon>Bacteria</taxon>
        <taxon>Bacillati</taxon>
        <taxon>Bacillota</taxon>
        <taxon>Bacilli</taxon>
        <taxon>Bacillales</taxon>
        <taxon>Bacillaceae</taxon>
        <taxon>Litchfieldia</taxon>
    </lineage>
</organism>
<dbReference type="RefSeq" id="WP_175490432.1">
    <property type="nucleotide sequence ID" value="NZ_FNJU01000024.1"/>
</dbReference>
<evidence type="ECO:0000313" key="1">
    <source>
        <dbReference type="EMBL" id="SDP96948.1"/>
    </source>
</evidence>